<keyword evidence="2" id="KW-0238">DNA-binding</keyword>
<dbReference type="Gene3D" id="1.10.260.40">
    <property type="entry name" value="lambda repressor-like DNA-binding domains"/>
    <property type="match status" value="1"/>
</dbReference>
<dbReference type="PROSITE" id="PS00356">
    <property type="entry name" value="HTH_LACI_1"/>
    <property type="match status" value="1"/>
</dbReference>
<sequence length="349" mass="36738">MQDVADAAGVSVGTVSNVLNHPAKVSPATAERVREAISRLGFVRNDAARSLVSGSTNSIGMVLADIENSLFIDMAHGAQDAARAVGQNLLLANTACDMTLQDNYLDLFDESRVTGVLLAPMEDSSAGIARIRSHGRQVVLLNYSPKPGTCCSVLVNNEHVGYLAARHLIDSGRTRLAYVAAHDDYQPVRDRRRGVRAAVEEAGPGVTLEEIDSGGLTTPYGHAVGQDLARRAPADLPDGLMVVTDELANAIIHELHAVAGIRVPDQVAVVGCENNRAAGAAAVPLTAVDMPGRMMGREAIRLLMDEVASGEQHRHATVVLEPELIVRASAPRSGVGVGTSSDRSRGAQS</sequence>
<protein>
    <submittedName>
        <fullName evidence="5">LacI family transcriptional regulator</fullName>
    </submittedName>
</protein>
<dbReference type="PANTHER" id="PTHR30146:SF109">
    <property type="entry name" value="HTH-TYPE TRANSCRIPTIONAL REGULATOR GALS"/>
    <property type="match status" value="1"/>
</dbReference>
<keyword evidence="1" id="KW-0805">Transcription regulation</keyword>
<dbReference type="Pfam" id="PF00356">
    <property type="entry name" value="LacI"/>
    <property type="match status" value="1"/>
</dbReference>
<keyword evidence="3" id="KW-0804">Transcription</keyword>
<dbReference type="PANTHER" id="PTHR30146">
    <property type="entry name" value="LACI-RELATED TRANSCRIPTIONAL REPRESSOR"/>
    <property type="match status" value="1"/>
</dbReference>
<comment type="caution">
    <text evidence="5">The sequence shown here is derived from an EMBL/GenBank/DDBJ whole genome shotgun (WGS) entry which is preliminary data.</text>
</comment>
<dbReference type="CDD" id="cd01392">
    <property type="entry name" value="HTH_LacI"/>
    <property type="match status" value="1"/>
</dbReference>
<evidence type="ECO:0000259" key="4">
    <source>
        <dbReference type="PROSITE" id="PS50932"/>
    </source>
</evidence>
<dbReference type="Gene3D" id="3.40.50.2300">
    <property type="match status" value="2"/>
</dbReference>
<dbReference type="Proteomes" id="UP000053669">
    <property type="component" value="Unassembled WGS sequence"/>
</dbReference>
<organism evidence="5 6">
    <name type="scientific">Streptomyces canus</name>
    <dbReference type="NCBI Taxonomy" id="58343"/>
    <lineage>
        <taxon>Bacteria</taxon>
        <taxon>Bacillati</taxon>
        <taxon>Actinomycetota</taxon>
        <taxon>Actinomycetes</taxon>
        <taxon>Kitasatosporales</taxon>
        <taxon>Streptomycetaceae</taxon>
        <taxon>Streptomyces</taxon>
        <taxon>Streptomyces aurantiacus group</taxon>
    </lineage>
</organism>
<dbReference type="RefSeq" id="WP_059203914.1">
    <property type="nucleotide sequence ID" value="NZ_KQ948656.1"/>
</dbReference>
<dbReference type="EMBL" id="LMWU01000001">
    <property type="protein sequence ID" value="KUN74378.1"/>
    <property type="molecule type" value="Genomic_DNA"/>
</dbReference>
<dbReference type="PROSITE" id="PS50932">
    <property type="entry name" value="HTH_LACI_2"/>
    <property type="match status" value="1"/>
</dbReference>
<dbReference type="AlphaFoldDB" id="A0A101SIN6"/>
<dbReference type="InterPro" id="IPR000843">
    <property type="entry name" value="HTH_LacI"/>
</dbReference>
<evidence type="ECO:0000256" key="3">
    <source>
        <dbReference type="ARBA" id="ARBA00023163"/>
    </source>
</evidence>
<feature type="domain" description="HTH lacI-type" evidence="4">
    <location>
        <begin position="1"/>
        <end position="53"/>
    </location>
</feature>
<evidence type="ECO:0000313" key="6">
    <source>
        <dbReference type="Proteomes" id="UP000053669"/>
    </source>
</evidence>
<dbReference type="Pfam" id="PF13377">
    <property type="entry name" value="Peripla_BP_3"/>
    <property type="match status" value="1"/>
</dbReference>
<evidence type="ECO:0000313" key="5">
    <source>
        <dbReference type="EMBL" id="KUN74378.1"/>
    </source>
</evidence>
<proteinExistence type="predicted"/>
<reference evidence="5 6" key="1">
    <citation type="submission" date="2015-10" db="EMBL/GenBank/DDBJ databases">
        <title>Draft genome sequence of Streptomyces canus DSM 40017, type strain for the species Streptomyces canus.</title>
        <authorList>
            <person name="Ruckert C."/>
            <person name="Winkler A."/>
            <person name="Kalinowski J."/>
            <person name="Kampfer P."/>
            <person name="Glaeser S."/>
        </authorList>
    </citation>
    <scope>NUCLEOTIDE SEQUENCE [LARGE SCALE GENOMIC DNA]</scope>
    <source>
        <strain evidence="5 6">DSM 40017</strain>
    </source>
</reference>
<dbReference type="InterPro" id="IPR046335">
    <property type="entry name" value="LacI/GalR-like_sensor"/>
</dbReference>
<dbReference type="CDD" id="cd06267">
    <property type="entry name" value="PBP1_LacI_sugar_binding-like"/>
    <property type="match status" value="1"/>
</dbReference>
<name>A0A101SIN6_9ACTN</name>
<dbReference type="GO" id="GO:0000976">
    <property type="term" value="F:transcription cis-regulatory region binding"/>
    <property type="evidence" value="ECO:0007669"/>
    <property type="project" value="TreeGrafter"/>
</dbReference>
<dbReference type="SUPFAM" id="SSF53822">
    <property type="entry name" value="Periplasmic binding protein-like I"/>
    <property type="match status" value="1"/>
</dbReference>
<dbReference type="InterPro" id="IPR010982">
    <property type="entry name" value="Lambda_DNA-bd_dom_sf"/>
</dbReference>
<dbReference type="InterPro" id="IPR028082">
    <property type="entry name" value="Peripla_BP_I"/>
</dbReference>
<dbReference type="STRING" id="58343.AQJ46_02150"/>
<evidence type="ECO:0000256" key="1">
    <source>
        <dbReference type="ARBA" id="ARBA00023015"/>
    </source>
</evidence>
<gene>
    <name evidence="5" type="ORF">AQJ46_02150</name>
</gene>
<dbReference type="SMART" id="SM00354">
    <property type="entry name" value="HTH_LACI"/>
    <property type="match status" value="1"/>
</dbReference>
<dbReference type="SUPFAM" id="SSF47413">
    <property type="entry name" value="lambda repressor-like DNA-binding domains"/>
    <property type="match status" value="1"/>
</dbReference>
<accession>A0A101SIN6</accession>
<dbReference type="GO" id="GO:0003700">
    <property type="term" value="F:DNA-binding transcription factor activity"/>
    <property type="evidence" value="ECO:0007669"/>
    <property type="project" value="TreeGrafter"/>
</dbReference>
<evidence type="ECO:0000256" key="2">
    <source>
        <dbReference type="ARBA" id="ARBA00023125"/>
    </source>
</evidence>